<dbReference type="Proteomes" id="UP001329430">
    <property type="component" value="Chromosome 10"/>
</dbReference>
<comment type="caution">
    <text evidence="4">The sequence shown here is derived from an EMBL/GenBank/DDBJ whole genome shotgun (WGS) entry which is preliminary data.</text>
</comment>
<accession>A0AAN7Z7L6</accession>
<organism evidence="4 5">
    <name type="scientific">Pyrocoelia pectoralis</name>
    <dbReference type="NCBI Taxonomy" id="417401"/>
    <lineage>
        <taxon>Eukaryota</taxon>
        <taxon>Metazoa</taxon>
        <taxon>Ecdysozoa</taxon>
        <taxon>Arthropoda</taxon>
        <taxon>Hexapoda</taxon>
        <taxon>Insecta</taxon>
        <taxon>Pterygota</taxon>
        <taxon>Neoptera</taxon>
        <taxon>Endopterygota</taxon>
        <taxon>Coleoptera</taxon>
        <taxon>Polyphaga</taxon>
        <taxon>Elateriformia</taxon>
        <taxon>Elateroidea</taxon>
        <taxon>Lampyridae</taxon>
        <taxon>Lampyrinae</taxon>
        <taxon>Pyrocoelia</taxon>
    </lineage>
</organism>
<feature type="domain" description="DDE Tnp4" evidence="3">
    <location>
        <begin position="181"/>
        <end position="333"/>
    </location>
</feature>
<comment type="cofactor">
    <cofactor evidence="1">
        <name>a divalent metal cation</name>
        <dbReference type="ChEBI" id="CHEBI:60240"/>
    </cofactor>
</comment>
<dbReference type="GO" id="GO:0046872">
    <property type="term" value="F:metal ion binding"/>
    <property type="evidence" value="ECO:0007669"/>
    <property type="project" value="UniProtKB-KW"/>
</dbReference>
<evidence type="ECO:0000256" key="2">
    <source>
        <dbReference type="ARBA" id="ARBA00022723"/>
    </source>
</evidence>
<dbReference type="AlphaFoldDB" id="A0AAN7Z7L6"/>
<keyword evidence="5" id="KW-1185">Reference proteome</keyword>
<protein>
    <recommendedName>
        <fullName evidence="3">DDE Tnp4 domain-containing protein</fullName>
    </recommendedName>
</protein>
<evidence type="ECO:0000259" key="3">
    <source>
        <dbReference type="Pfam" id="PF13359"/>
    </source>
</evidence>
<keyword evidence="2" id="KW-0479">Metal-binding</keyword>
<dbReference type="PANTHER" id="PTHR34615">
    <property type="entry name" value="PX DOMAIN-CONTAINING PROTEIN"/>
    <property type="match status" value="1"/>
</dbReference>
<reference evidence="4 5" key="1">
    <citation type="journal article" date="2024" name="Insects">
        <title>An Improved Chromosome-Level Genome Assembly of the Firefly Pyrocoelia pectoralis.</title>
        <authorList>
            <person name="Fu X."/>
            <person name="Meyer-Rochow V.B."/>
            <person name="Ballantyne L."/>
            <person name="Zhu X."/>
        </authorList>
    </citation>
    <scope>NUCLEOTIDE SEQUENCE [LARGE SCALE GENOMIC DNA]</scope>
    <source>
        <strain evidence="4">XCY_ONT2</strain>
    </source>
</reference>
<evidence type="ECO:0000256" key="1">
    <source>
        <dbReference type="ARBA" id="ARBA00001968"/>
    </source>
</evidence>
<dbReference type="EMBL" id="JAVRBK010000010">
    <property type="protein sequence ID" value="KAK5638975.1"/>
    <property type="molecule type" value="Genomic_DNA"/>
</dbReference>
<sequence length="361" mass="42110">MLTSDCINMTLFTKNLHYLIAFDIKSVEEFIVYNALEKAIKEQKTMYSVVSFNLQSVPSEKCQFMFRFDKRDIIRLYQVLQLPNRVETRDQHIIDGLGGLCLLLRRFVYPNRLKLLEIEFGLHFTSLSKLLQEIINIMYKKWGTLLLNLSENKWFTSNYQKELAAMVHAKGAPLTNCIGFIDGTARAICRPSVNQKELYSGHKRQHCMKFQCITLPNGIMVHMSMPYPGRRHDAFILKDTLILDQLQLYCYPYCIYGDEGYPLKKQLLRPYSSTTLSEQQTSFNREMSKVRQCVEWSFGKLVQQFAFVDFKKNLKLYLQPVGKYYIVATLLTNAHTCLYGSATSTYFDIESPSLLEYFQHP</sequence>
<dbReference type="Pfam" id="PF13359">
    <property type="entry name" value="DDE_Tnp_4"/>
    <property type="match status" value="1"/>
</dbReference>
<gene>
    <name evidence="4" type="ORF">RI129_013270</name>
</gene>
<name>A0AAN7Z7L6_9COLE</name>
<dbReference type="PANTHER" id="PTHR34615:SF1">
    <property type="entry name" value="PX DOMAIN-CONTAINING PROTEIN"/>
    <property type="match status" value="1"/>
</dbReference>
<evidence type="ECO:0000313" key="4">
    <source>
        <dbReference type="EMBL" id="KAK5638975.1"/>
    </source>
</evidence>
<dbReference type="InterPro" id="IPR027806">
    <property type="entry name" value="HARBI1_dom"/>
</dbReference>
<proteinExistence type="predicted"/>
<evidence type="ECO:0000313" key="5">
    <source>
        <dbReference type="Proteomes" id="UP001329430"/>
    </source>
</evidence>